<dbReference type="RefSeq" id="WP_200379919.1">
    <property type="nucleotide sequence ID" value="NZ_NRRU01000111.1"/>
</dbReference>
<protein>
    <submittedName>
        <fullName evidence="1">Uncharacterized protein</fullName>
    </submittedName>
</protein>
<comment type="caution">
    <text evidence="1">The sequence shown here is derived from an EMBL/GenBank/DDBJ whole genome shotgun (WGS) entry which is preliminary data.</text>
</comment>
<evidence type="ECO:0000313" key="2">
    <source>
        <dbReference type="Proteomes" id="UP001041814"/>
    </source>
</evidence>
<gene>
    <name evidence="1" type="ORF">CKO43_21340</name>
</gene>
<reference evidence="1" key="1">
    <citation type="submission" date="2017-08" db="EMBL/GenBank/DDBJ databases">
        <authorList>
            <person name="Imhoff J.F."/>
            <person name="Rahn T."/>
            <person name="Kuenzel S."/>
            <person name="Neulinger S.C."/>
        </authorList>
    </citation>
    <scope>NUCLEOTIDE SEQUENCE</scope>
    <source>
        <strain evidence="1">IM 151</strain>
    </source>
</reference>
<reference evidence="1" key="2">
    <citation type="journal article" date="2020" name="Microorganisms">
        <title>Osmotic Adaptation and Compatible Solute Biosynthesis of Phototrophic Bacteria as Revealed from Genome Analyses.</title>
        <authorList>
            <person name="Imhoff J.F."/>
            <person name="Rahn T."/>
            <person name="Kunzel S."/>
            <person name="Keller A."/>
            <person name="Neulinger S.C."/>
        </authorList>
    </citation>
    <scope>NUCLEOTIDE SEQUENCE</scope>
    <source>
        <strain evidence="1">IM 151</strain>
    </source>
</reference>
<sequence length="160" mass="16474">MSLTLECASFEPPGLGIRVERAADGSSFTVVFEGLAAESRADDPDPMPQVRLLDALVRCEGEGRVSIQIRGGASVSGEHGFAYGLANANGRRLHLVPPGGDEPAAAAATAQVLAGGDLRLSLVLLAQHDPADQAGTALAWVDSIEITVMPPQAAQHAARA</sequence>
<accession>A0ABS1E1N5</accession>
<name>A0ABS1E1N5_RUBGE</name>
<organism evidence="1 2">
    <name type="scientific">Rubrivivax gelatinosus</name>
    <name type="common">Rhodocyclus gelatinosus</name>
    <name type="synonym">Rhodopseudomonas gelatinosa</name>
    <dbReference type="NCBI Taxonomy" id="28068"/>
    <lineage>
        <taxon>Bacteria</taxon>
        <taxon>Pseudomonadati</taxon>
        <taxon>Pseudomonadota</taxon>
        <taxon>Betaproteobacteria</taxon>
        <taxon>Burkholderiales</taxon>
        <taxon>Sphaerotilaceae</taxon>
        <taxon>Rubrivivax</taxon>
    </lineage>
</organism>
<keyword evidence="2" id="KW-1185">Reference proteome</keyword>
<dbReference type="EMBL" id="NRRU01000111">
    <property type="protein sequence ID" value="MBK1715306.1"/>
    <property type="molecule type" value="Genomic_DNA"/>
</dbReference>
<dbReference type="Proteomes" id="UP001041814">
    <property type="component" value="Unassembled WGS sequence"/>
</dbReference>
<proteinExistence type="predicted"/>
<evidence type="ECO:0000313" key="1">
    <source>
        <dbReference type="EMBL" id="MBK1715306.1"/>
    </source>
</evidence>